<organism evidence="2">
    <name type="scientific">Anguilla anguilla</name>
    <name type="common">European freshwater eel</name>
    <name type="synonym">Muraena anguilla</name>
    <dbReference type="NCBI Taxonomy" id="7936"/>
    <lineage>
        <taxon>Eukaryota</taxon>
        <taxon>Metazoa</taxon>
        <taxon>Chordata</taxon>
        <taxon>Craniata</taxon>
        <taxon>Vertebrata</taxon>
        <taxon>Euteleostomi</taxon>
        <taxon>Actinopterygii</taxon>
        <taxon>Neopterygii</taxon>
        <taxon>Teleostei</taxon>
        <taxon>Anguilliformes</taxon>
        <taxon>Anguillidae</taxon>
        <taxon>Anguilla</taxon>
    </lineage>
</organism>
<reference evidence="2" key="2">
    <citation type="journal article" date="2015" name="Fish Shellfish Immunol.">
        <title>Early steps in the European eel (Anguilla anguilla)-Vibrio vulnificus interaction in the gills: Role of the RtxA13 toxin.</title>
        <authorList>
            <person name="Callol A."/>
            <person name="Pajuelo D."/>
            <person name="Ebbesson L."/>
            <person name="Teles M."/>
            <person name="MacKenzie S."/>
            <person name="Amaro C."/>
        </authorList>
    </citation>
    <scope>NUCLEOTIDE SEQUENCE</scope>
</reference>
<feature type="region of interest" description="Disordered" evidence="1">
    <location>
        <begin position="1"/>
        <end position="27"/>
    </location>
</feature>
<dbReference type="EMBL" id="GBXM01051782">
    <property type="protein sequence ID" value="JAH56795.1"/>
    <property type="molecule type" value="Transcribed_RNA"/>
</dbReference>
<sequence>MNTITASSNSPVNPSQRFLWQKVGETP</sequence>
<feature type="compositionally biased region" description="Polar residues" evidence="1">
    <location>
        <begin position="1"/>
        <end position="18"/>
    </location>
</feature>
<evidence type="ECO:0000256" key="1">
    <source>
        <dbReference type="SAM" id="MobiDB-lite"/>
    </source>
</evidence>
<protein>
    <submittedName>
        <fullName evidence="2">Uncharacterized protein</fullName>
    </submittedName>
</protein>
<proteinExistence type="predicted"/>
<dbReference type="AlphaFoldDB" id="A0A0E9TV74"/>
<evidence type="ECO:0000313" key="2">
    <source>
        <dbReference type="EMBL" id="JAH56795.1"/>
    </source>
</evidence>
<accession>A0A0E9TV74</accession>
<name>A0A0E9TV74_ANGAN</name>
<reference evidence="2" key="1">
    <citation type="submission" date="2014-11" db="EMBL/GenBank/DDBJ databases">
        <authorList>
            <person name="Amaro Gonzalez C."/>
        </authorList>
    </citation>
    <scope>NUCLEOTIDE SEQUENCE</scope>
</reference>